<dbReference type="Pfam" id="PF13193">
    <property type="entry name" value="AMP-binding_C"/>
    <property type="match status" value="1"/>
</dbReference>
<protein>
    <submittedName>
        <fullName evidence="3">Long-chain fatty acid--CoA ligase</fullName>
    </submittedName>
</protein>
<dbReference type="OrthoDB" id="9803968at2"/>
<dbReference type="SUPFAM" id="SSF56801">
    <property type="entry name" value="Acetyl-CoA synthetase-like"/>
    <property type="match status" value="1"/>
</dbReference>
<dbReference type="STRING" id="1517416.IDAT_03985"/>
<keyword evidence="4" id="KW-1185">Reference proteome</keyword>
<gene>
    <name evidence="3" type="ORF">IDAT_03985</name>
</gene>
<evidence type="ECO:0000259" key="1">
    <source>
        <dbReference type="Pfam" id="PF00501"/>
    </source>
</evidence>
<dbReference type="AlphaFoldDB" id="A0A094IPA4"/>
<keyword evidence="3" id="KW-0436">Ligase</keyword>
<evidence type="ECO:0000313" key="3">
    <source>
        <dbReference type="EMBL" id="KFZ29515.1"/>
    </source>
</evidence>
<comment type="caution">
    <text evidence="3">The sequence shown here is derived from an EMBL/GenBank/DDBJ whole genome shotgun (WGS) entry which is preliminary data.</text>
</comment>
<accession>A0A094IPA4</accession>
<dbReference type="InterPro" id="IPR050237">
    <property type="entry name" value="ATP-dep_AMP-bd_enzyme"/>
</dbReference>
<dbReference type="GO" id="GO:0016877">
    <property type="term" value="F:ligase activity, forming carbon-sulfur bonds"/>
    <property type="evidence" value="ECO:0007669"/>
    <property type="project" value="UniProtKB-ARBA"/>
</dbReference>
<dbReference type="InterPro" id="IPR042099">
    <property type="entry name" value="ANL_N_sf"/>
</dbReference>
<dbReference type="Gene3D" id="3.40.50.12780">
    <property type="entry name" value="N-terminal domain of ligase-like"/>
    <property type="match status" value="1"/>
</dbReference>
<name>A0A094IPA4_9GAMM</name>
<dbReference type="InterPro" id="IPR025110">
    <property type="entry name" value="AMP-bd_C"/>
</dbReference>
<dbReference type="Gene3D" id="3.30.300.30">
    <property type="match status" value="1"/>
</dbReference>
<sequence length="548" mass="60634">MAVKLIPPADDAYNYPLLIKQLLLSSERYAGDNEIVAGNTGKRYSYSEFIERIHRLANVLTEAGVKEGDTVAVLDWDTPRYLECFFAIPMIGAVLHTVNVRLAPDQVVYTMNHAADDLVLVHDDFLPLIAQVKDQLTTVKGYIHLSDDAEPKAAPFEVVGEYEQLLAGALTEFDFPDFDENAIATTFYTTGTTGNPKGVFFSHRQLVLHTLALAATTSMNDNMQLLQASSVYMPITPMFHVHAWGVPYVATMMGLKQVYPGRYEPASLLKLFVTEKVTFSHCVPTILQMVLSSEKAKAIDFSGWQVLIGGSALTEGLARAALERGIQVYTGYGMSETCPLLSTTWLPLDAADMSLEQQVRERVRTGKPVPLVNMRIIDSNGRFLPHNGEDMGEVVVRTPWLTQGYLNEPAKSEELWANGWMHTGDVGSIDAGYTLQIRDRIKDVIKTGGEWVSSLDIENLISQHPDIELAAVVGLPDAEWGERPHAVVTVRSGAQVSYDDLVAFMTPLVDEGHIEKWAIPDTMKVVDEIPRTSVGKIDKKLIRSQLAE</sequence>
<dbReference type="Pfam" id="PF00501">
    <property type="entry name" value="AMP-binding"/>
    <property type="match status" value="1"/>
</dbReference>
<dbReference type="RefSeq" id="WP_034730702.1">
    <property type="nucleotide sequence ID" value="NZ_JPIN01000002.1"/>
</dbReference>
<organism evidence="3 4">
    <name type="scientific">Pseudidiomarina atlantica</name>
    <dbReference type="NCBI Taxonomy" id="1517416"/>
    <lineage>
        <taxon>Bacteria</taxon>
        <taxon>Pseudomonadati</taxon>
        <taxon>Pseudomonadota</taxon>
        <taxon>Gammaproteobacteria</taxon>
        <taxon>Alteromonadales</taxon>
        <taxon>Idiomarinaceae</taxon>
        <taxon>Pseudidiomarina</taxon>
    </lineage>
</organism>
<dbReference type="CDD" id="cd12119">
    <property type="entry name" value="ttLC_FACS_AlkK_like"/>
    <property type="match status" value="1"/>
</dbReference>
<dbReference type="EMBL" id="JPIN01000002">
    <property type="protein sequence ID" value="KFZ29515.1"/>
    <property type="molecule type" value="Genomic_DNA"/>
</dbReference>
<feature type="domain" description="AMP-binding enzyme C-terminal" evidence="2">
    <location>
        <begin position="457"/>
        <end position="536"/>
    </location>
</feature>
<evidence type="ECO:0000259" key="2">
    <source>
        <dbReference type="Pfam" id="PF13193"/>
    </source>
</evidence>
<dbReference type="eggNOG" id="COG0318">
    <property type="taxonomic scope" value="Bacteria"/>
</dbReference>
<dbReference type="PANTHER" id="PTHR43767">
    <property type="entry name" value="LONG-CHAIN-FATTY-ACID--COA LIGASE"/>
    <property type="match status" value="1"/>
</dbReference>
<feature type="domain" description="AMP-dependent synthetase/ligase" evidence="1">
    <location>
        <begin position="28"/>
        <end position="406"/>
    </location>
</feature>
<evidence type="ECO:0000313" key="4">
    <source>
        <dbReference type="Proteomes" id="UP000053718"/>
    </source>
</evidence>
<dbReference type="NCBIfam" id="NF004837">
    <property type="entry name" value="PRK06187.1"/>
    <property type="match status" value="1"/>
</dbReference>
<proteinExistence type="predicted"/>
<dbReference type="Proteomes" id="UP000053718">
    <property type="component" value="Unassembled WGS sequence"/>
</dbReference>
<dbReference type="InterPro" id="IPR000873">
    <property type="entry name" value="AMP-dep_synth/lig_dom"/>
</dbReference>
<dbReference type="PANTHER" id="PTHR43767:SF11">
    <property type="entry name" value="MEDIUM-CHAIN-FATTY-ACID--COA LIGASE"/>
    <property type="match status" value="1"/>
</dbReference>
<dbReference type="InterPro" id="IPR045851">
    <property type="entry name" value="AMP-bd_C_sf"/>
</dbReference>
<reference evidence="3 4" key="1">
    <citation type="submission" date="2014-06" db="EMBL/GenBank/DDBJ databases">
        <title>Draft genome sequence of Idiomarina sp. MCCC 1A10513.</title>
        <authorList>
            <person name="Du J."/>
            <person name="Lai Q."/>
            <person name="Shao Z."/>
        </authorList>
    </citation>
    <scope>NUCLEOTIDE SEQUENCE [LARGE SCALE GENOMIC DNA]</scope>
    <source>
        <strain evidence="3 4">MCCC 1A10513</strain>
    </source>
</reference>